<reference evidence="1" key="2">
    <citation type="submission" date="2023-05" db="EMBL/GenBank/DDBJ databases">
        <authorList>
            <person name="Fouks B."/>
        </authorList>
    </citation>
    <scope>NUCLEOTIDE SEQUENCE</scope>
    <source>
        <strain evidence="1">Stay&amp;Tobe</strain>
        <tissue evidence="1">Testes</tissue>
    </source>
</reference>
<organism evidence="1 2">
    <name type="scientific">Diploptera punctata</name>
    <name type="common">Pacific beetle cockroach</name>
    <dbReference type="NCBI Taxonomy" id="6984"/>
    <lineage>
        <taxon>Eukaryota</taxon>
        <taxon>Metazoa</taxon>
        <taxon>Ecdysozoa</taxon>
        <taxon>Arthropoda</taxon>
        <taxon>Hexapoda</taxon>
        <taxon>Insecta</taxon>
        <taxon>Pterygota</taxon>
        <taxon>Neoptera</taxon>
        <taxon>Polyneoptera</taxon>
        <taxon>Dictyoptera</taxon>
        <taxon>Blattodea</taxon>
        <taxon>Blaberoidea</taxon>
        <taxon>Blaberidae</taxon>
        <taxon>Diplopterinae</taxon>
        <taxon>Diploptera</taxon>
    </lineage>
</organism>
<evidence type="ECO:0000313" key="1">
    <source>
        <dbReference type="EMBL" id="KAJ9600775.1"/>
    </source>
</evidence>
<keyword evidence="2" id="KW-1185">Reference proteome</keyword>
<dbReference type="EMBL" id="JASPKZ010000046">
    <property type="protein sequence ID" value="KAJ9600775.1"/>
    <property type="molecule type" value="Genomic_DNA"/>
</dbReference>
<proteinExistence type="predicted"/>
<feature type="non-terminal residue" evidence="1">
    <location>
        <position position="1"/>
    </location>
</feature>
<sequence length="111" mass="13090">MNGIHHVLPYVDNVQENCLNFDNRMELTDNIQQHQNPVRIGRQCPMYKQDRSVTLRSEVLEANNLAKKHTVVEERVLRSTYSVWQKNAIESIYIIGQGRMRKWAKVKLQIN</sequence>
<feature type="non-terminal residue" evidence="1">
    <location>
        <position position="111"/>
    </location>
</feature>
<comment type="caution">
    <text evidence="1">The sequence shown here is derived from an EMBL/GenBank/DDBJ whole genome shotgun (WGS) entry which is preliminary data.</text>
</comment>
<dbReference type="AlphaFoldDB" id="A0AAD8ERR5"/>
<evidence type="ECO:0000313" key="2">
    <source>
        <dbReference type="Proteomes" id="UP001233999"/>
    </source>
</evidence>
<protein>
    <submittedName>
        <fullName evidence="1">Uncharacterized protein</fullName>
    </submittedName>
</protein>
<name>A0AAD8ERR5_DIPPU</name>
<reference evidence="1" key="1">
    <citation type="journal article" date="2023" name="IScience">
        <title>Live-bearing cockroach genome reveals convergent evolutionary mechanisms linked to viviparity in insects and beyond.</title>
        <authorList>
            <person name="Fouks B."/>
            <person name="Harrison M.C."/>
            <person name="Mikhailova A.A."/>
            <person name="Marchal E."/>
            <person name="English S."/>
            <person name="Carruthers M."/>
            <person name="Jennings E.C."/>
            <person name="Chiamaka E.L."/>
            <person name="Frigard R.A."/>
            <person name="Pippel M."/>
            <person name="Attardo G.M."/>
            <person name="Benoit J.B."/>
            <person name="Bornberg-Bauer E."/>
            <person name="Tobe S.S."/>
        </authorList>
    </citation>
    <scope>NUCLEOTIDE SEQUENCE</scope>
    <source>
        <strain evidence="1">Stay&amp;Tobe</strain>
    </source>
</reference>
<gene>
    <name evidence="1" type="ORF">L9F63_001055</name>
</gene>
<accession>A0AAD8ERR5</accession>
<dbReference type="Proteomes" id="UP001233999">
    <property type="component" value="Unassembled WGS sequence"/>
</dbReference>